<feature type="domain" description="Calcium-activated potassium channel BK alpha subunit" evidence="12">
    <location>
        <begin position="78"/>
        <end position="172"/>
    </location>
</feature>
<evidence type="ECO:0000256" key="4">
    <source>
        <dbReference type="ARBA" id="ARBA00022692"/>
    </source>
</evidence>
<keyword evidence="4" id="KW-0812">Transmembrane</keyword>
<dbReference type="PANTHER" id="PTHR10027">
    <property type="entry name" value="CALCIUM-ACTIVATED POTASSIUM CHANNEL ALPHA CHAIN"/>
    <property type="match status" value="1"/>
</dbReference>
<feature type="region of interest" description="Disordered" evidence="11">
    <location>
        <begin position="246"/>
        <end position="272"/>
    </location>
</feature>
<sequence>MVACMGKGSCLKDSDLARARMNEAEACFILAARNYADKTAADEHTILRSWAVKDFAPNVPQYVQIFRPEHKLHVKFAEHVVCEDEFKYALLANNCTCPGASTLVTLLLHTSRGQEGQQSPEEWHRLYGKCSGNEIYHIVLGDSRFFGEYEGKSFTYASFHSHRKYGVALVGVRPAELPEFYEDTILLNPGPRHIMKKDDTCYYMSITKEENSAFVVNQNQQQQNSETNTPKETTQHQPVLTAIMRQQQQQPLRQQSSTPSVASPTPSQILSPLVQPTIPTTANANPTSVIIPDSKQNFKDTTITSTNATYTFAATTTTATTVPINASLATNLCGTSGPSFHSSLGNTLGVGMVTSITTGNHLDVPQAGNPNLLSPDILNQRRGSRRPSILPVPDMFTSSSFSITGNEDADEGDESEDEVEDDVPWRSPSEKIA</sequence>
<protein>
    <submittedName>
        <fullName evidence="14">Uncharacterized protein</fullName>
    </submittedName>
</protein>
<reference evidence="14" key="1">
    <citation type="submission" date="2020-05" db="UniProtKB">
        <authorList>
            <consortium name="EnsemblMetazoa"/>
        </authorList>
    </citation>
    <scope>IDENTIFICATION</scope>
    <source>
        <strain evidence="14">TTRI</strain>
    </source>
</reference>
<dbReference type="GO" id="GO:0005228">
    <property type="term" value="F:intracellular sodium-activated potassium channel activity"/>
    <property type="evidence" value="ECO:0007669"/>
    <property type="project" value="TreeGrafter"/>
</dbReference>
<dbReference type="Gene3D" id="3.40.50.720">
    <property type="entry name" value="NAD(P)-binding Rossmann-like Domain"/>
    <property type="match status" value="1"/>
</dbReference>
<evidence type="ECO:0000259" key="12">
    <source>
        <dbReference type="Pfam" id="PF03493"/>
    </source>
</evidence>
<evidence type="ECO:0000256" key="2">
    <source>
        <dbReference type="ARBA" id="ARBA00022448"/>
    </source>
</evidence>
<keyword evidence="15" id="KW-1185">Reference proteome</keyword>
<evidence type="ECO:0000256" key="9">
    <source>
        <dbReference type="ARBA" id="ARBA00023136"/>
    </source>
</evidence>
<feature type="region of interest" description="Disordered" evidence="11">
    <location>
        <begin position="375"/>
        <end position="433"/>
    </location>
</feature>
<evidence type="ECO:0000256" key="7">
    <source>
        <dbReference type="ARBA" id="ARBA00022989"/>
    </source>
</evidence>
<dbReference type="InterPro" id="IPR003929">
    <property type="entry name" value="K_chnl_BK_asu"/>
</dbReference>
<evidence type="ECO:0000256" key="6">
    <source>
        <dbReference type="ARBA" id="ARBA00022958"/>
    </source>
</evidence>
<keyword evidence="7" id="KW-1133">Transmembrane helix</keyword>
<dbReference type="STRING" id="7395.A0A1A9V774"/>
<feature type="domain" description="RCK N-terminal" evidence="13">
    <location>
        <begin position="7"/>
        <end position="63"/>
    </location>
</feature>
<evidence type="ECO:0000256" key="10">
    <source>
        <dbReference type="ARBA" id="ARBA00023303"/>
    </source>
</evidence>
<name>A0A1A9V774_GLOAU</name>
<dbReference type="EnsemblMetazoa" id="GAUT028145-RA">
    <property type="protein sequence ID" value="GAUT028145-PA"/>
    <property type="gene ID" value="GAUT028145"/>
</dbReference>
<dbReference type="AlphaFoldDB" id="A0A1A9V774"/>
<keyword evidence="10" id="KW-0407">Ion channel</keyword>
<keyword evidence="9" id="KW-0472">Membrane</keyword>
<keyword evidence="6" id="KW-0630">Potassium</keyword>
<dbReference type="VEuPathDB" id="VectorBase:GAUT028145"/>
<comment type="subcellular location">
    <subcellularLocation>
        <location evidence="1">Membrane</location>
        <topology evidence="1">Multi-pass membrane protein</topology>
    </subcellularLocation>
</comment>
<dbReference type="PANTHER" id="PTHR10027:SF10">
    <property type="entry name" value="SLOWPOKE 2, ISOFORM D"/>
    <property type="match status" value="1"/>
</dbReference>
<dbReference type="InterPro" id="IPR003148">
    <property type="entry name" value="RCK_N"/>
</dbReference>
<keyword evidence="5" id="KW-0631">Potassium channel</keyword>
<evidence type="ECO:0000256" key="5">
    <source>
        <dbReference type="ARBA" id="ARBA00022826"/>
    </source>
</evidence>
<keyword evidence="3" id="KW-0633">Potassium transport</keyword>
<evidence type="ECO:0000259" key="13">
    <source>
        <dbReference type="Pfam" id="PF22614"/>
    </source>
</evidence>
<evidence type="ECO:0000256" key="3">
    <source>
        <dbReference type="ARBA" id="ARBA00022538"/>
    </source>
</evidence>
<feature type="compositionally biased region" description="Low complexity" evidence="11">
    <location>
        <begin position="246"/>
        <end position="268"/>
    </location>
</feature>
<keyword evidence="8" id="KW-0406">Ion transport</keyword>
<evidence type="ECO:0000313" key="14">
    <source>
        <dbReference type="EnsemblMetazoa" id="GAUT028145-PA"/>
    </source>
</evidence>
<dbReference type="Proteomes" id="UP000078200">
    <property type="component" value="Unassembled WGS sequence"/>
</dbReference>
<evidence type="ECO:0000256" key="11">
    <source>
        <dbReference type="SAM" id="MobiDB-lite"/>
    </source>
</evidence>
<organism evidence="14 15">
    <name type="scientific">Glossina austeni</name>
    <name type="common">Savannah tsetse fly</name>
    <dbReference type="NCBI Taxonomy" id="7395"/>
    <lineage>
        <taxon>Eukaryota</taxon>
        <taxon>Metazoa</taxon>
        <taxon>Ecdysozoa</taxon>
        <taxon>Arthropoda</taxon>
        <taxon>Hexapoda</taxon>
        <taxon>Insecta</taxon>
        <taxon>Pterygota</taxon>
        <taxon>Neoptera</taxon>
        <taxon>Endopterygota</taxon>
        <taxon>Diptera</taxon>
        <taxon>Brachycera</taxon>
        <taxon>Muscomorpha</taxon>
        <taxon>Hippoboscoidea</taxon>
        <taxon>Glossinidae</taxon>
        <taxon>Glossina</taxon>
    </lineage>
</organism>
<feature type="compositionally biased region" description="Acidic residues" evidence="11">
    <location>
        <begin position="407"/>
        <end position="422"/>
    </location>
</feature>
<proteinExistence type="predicted"/>
<keyword evidence="2" id="KW-0813">Transport</keyword>
<dbReference type="Pfam" id="PF03493">
    <property type="entry name" value="BK_channel_a"/>
    <property type="match status" value="1"/>
</dbReference>
<evidence type="ECO:0000256" key="8">
    <source>
        <dbReference type="ARBA" id="ARBA00023065"/>
    </source>
</evidence>
<dbReference type="InterPro" id="IPR047871">
    <property type="entry name" value="K_chnl_Slo-like"/>
</dbReference>
<dbReference type="GO" id="GO:0005886">
    <property type="term" value="C:plasma membrane"/>
    <property type="evidence" value="ECO:0007669"/>
    <property type="project" value="TreeGrafter"/>
</dbReference>
<evidence type="ECO:0000313" key="15">
    <source>
        <dbReference type="Proteomes" id="UP000078200"/>
    </source>
</evidence>
<feature type="compositionally biased region" description="Polar residues" evidence="11">
    <location>
        <begin position="396"/>
        <end position="405"/>
    </location>
</feature>
<dbReference type="Pfam" id="PF22614">
    <property type="entry name" value="Slo-like_RCK"/>
    <property type="match status" value="1"/>
</dbReference>
<evidence type="ECO:0000256" key="1">
    <source>
        <dbReference type="ARBA" id="ARBA00004141"/>
    </source>
</evidence>
<dbReference type="GO" id="GO:0015271">
    <property type="term" value="F:outward rectifier potassium channel activity"/>
    <property type="evidence" value="ECO:0007669"/>
    <property type="project" value="TreeGrafter"/>
</dbReference>
<accession>A0A1A9V774</accession>